<evidence type="ECO:0000313" key="2">
    <source>
        <dbReference type="EMBL" id="SEP08677.1"/>
    </source>
</evidence>
<keyword evidence="3" id="KW-1185">Reference proteome</keyword>
<dbReference type="AlphaFoldDB" id="A0A1H8V0B9"/>
<evidence type="ECO:0000256" key="1">
    <source>
        <dbReference type="SAM" id="MobiDB-lite"/>
    </source>
</evidence>
<accession>A0A1H8V0B9</accession>
<evidence type="ECO:0000313" key="3">
    <source>
        <dbReference type="Proteomes" id="UP000198775"/>
    </source>
</evidence>
<sequence>MAEGDAELTVAEFVEYCETQARLLWGQVETMEDEIDDLLSDLDAEMADLRERLGEHTETVEGPVTPGSGEGADLDAIEDIEADLEERQTVAAAKQARMSAFQDLAVGYTELAADLADADGGRAALKRVLDFEKEHDAPAYFPERQTVLEAAAESGGDESDGGDTAG</sequence>
<organism evidence="2 3">
    <name type="scientific">Halorientalis persicus</name>
    <dbReference type="NCBI Taxonomy" id="1367881"/>
    <lineage>
        <taxon>Archaea</taxon>
        <taxon>Methanobacteriati</taxon>
        <taxon>Methanobacteriota</taxon>
        <taxon>Stenosarchaea group</taxon>
        <taxon>Halobacteria</taxon>
        <taxon>Halobacteriales</taxon>
        <taxon>Haloarculaceae</taxon>
        <taxon>Halorientalis</taxon>
    </lineage>
</organism>
<protein>
    <submittedName>
        <fullName evidence="2">Uncharacterized protein</fullName>
    </submittedName>
</protein>
<name>A0A1H8V0B9_9EURY</name>
<reference evidence="3" key="1">
    <citation type="submission" date="2016-10" db="EMBL/GenBank/DDBJ databases">
        <authorList>
            <person name="Varghese N."/>
            <person name="Submissions S."/>
        </authorList>
    </citation>
    <scope>NUCLEOTIDE SEQUENCE [LARGE SCALE GENOMIC DNA]</scope>
    <source>
        <strain evidence="3">IBRC-M 10043</strain>
    </source>
</reference>
<feature type="region of interest" description="Disordered" evidence="1">
    <location>
        <begin position="55"/>
        <end position="74"/>
    </location>
</feature>
<gene>
    <name evidence="2" type="ORF">SAMN05216388_103213</name>
</gene>
<dbReference type="RefSeq" id="WP_092663739.1">
    <property type="nucleotide sequence ID" value="NZ_FOCX01000032.1"/>
</dbReference>
<proteinExistence type="predicted"/>
<dbReference type="EMBL" id="FOCX01000032">
    <property type="protein sequence ID" value="SEP08677.1"/>
    <property type="molecule type" value="Genomic_DNA"/>
</dbReference>
<dbReference type="Proteomes" id="UP000198775">
    <property type="component" value="Unassembled WGS sequence"/>
</dbReference>